<protein>
    <submittedName>
        <fullName evidence="2">Catechol 2,3-dioxygenase-like lactoylglutathione lyase family enzyme</fullName>
    </submittedName>
</protein>
<dbReference type="OrthoDB" id="291991at2"/>
<dbReference type="InterPro" id="IPR029068">
    <property type="entry name" value="Glyas_Bleomycin-R_OHBP_Dase"/>
</dbReference>
<dbReference type="GO" id="GO:0016829">
    <property type="term" value="F:lyase activity"/>
    <property type="evidence" value="ECO:0007669"/>
    <property type="project" value="UniProtKB-KW"/>
</dbReference>
<dbReference type="Pfam" id="PF00903">
    <property type="entry name" value="Glyoxalase"/>
    <property type="match status" value="1"/>
</dbReference>
<evidence type="ECO:0000259" key="1">
    <source>
        <dbReference type="PROSITE" id="PS51819"/>
    </source>
</evidence>
<dbReference type="PROSITE" id="PS51819">
    <property type="entry name" value="VOC"/>
    <property type="match status" value="1"/>
</dbReference>
<name>A0A366K1W7_CYTFI</name>
<proteinExistence type="predicted"/>
<dbReference type="RefSeq" id="WP_113881280.1">
    <property type="nucleotide sequence ID" value="NZ_QNSF01000002.1"/>
</dbReference>
<dbReference type="SUPFAM" id="SSF54593">
    <property type="entry name" value="Glyoxalase/Bleomycin resistance protein/Dihydroxybiphenyl dioxygenase"/>
    <property type="match status" value="1"/>
</dbReference>
<evidence type="ECO:0000313" key="3">
    <source>
        <dbReference type="Proteomes" id="UP000252731"/>
    </source>
</evidence>
<evidence type="ECO:0000313" key="2">
    <source>
        <dbReference type="EMBL" id="RBP95725.1"/>
    </source>
</evidence>
<reference evidence="2 3" key="1">
    <citation type="submission" date="2018-06" db="EMBL/GenBank/DDBJ databases">
        <title>Freshwater and sediment microbial communities from various areas in North America, analyzing microbe dynamics in response to fracking.</title>
        <authorList>
            <person name="Lamendella R."/>
        </authorList>
    </citation>
    <scope>NUCLEOTIDE SEQUENCE [LARGE SCALE GENOMIC DNA]</scope>
    <source>
        <strain evidence="2 3">14_TX</strain>
    </source>
</reference>
<dbReference type="GO" id="GO:0051213">
    <property type="term" value="F:dioxygenase activity"/>
    <property type="evidence" value="ECO:0007669"/>
    <property type="project" value="UniProtKB-KW"/>
</dbReference>
<keyword evidence="2" id="KW-0223">Dioxygenase</keyword>
<dbReference type="Proteomes" id="UP000252731">
    <property type="component" value="Unassembled WGS sequence"/>
</dbReference>
<comment type="caution">
    <text evidence="2">The sequence shown here is derived from an EMBL/GenBank/DDBJ whole genome shotgun (WGS) entry which is preliminary data.</text>
</comment>
<accession>A0A366K1W7</accession>
<keyword evidence="3" id="KW-1185">Reference proteome</keyword>
<dbReference type="CDD" id="cd06587">
    <property type="entry name" value="VOC"/>
    <property type="match status" value="1"/>
</dbReference>
<dbReference type="InterPro" id="IPR004360">
    <property type="entry name" value="Glyas_Fos-R_dOase_dom"/>
</dbReference>
<dbReference type="EMBL" id="QNSF01000002">
    <property type="protein sequence ID" value="RBP95725.1"/>
    <property type="molecule type" value="Genomic_DNA"/>
</dbReference>
<organism evidence="2 3">
    <name type="scientific">Cytobacillus firmus</name>
    <name type="common">Bacillus firmus</name>
    <dbReference type="NCBI Taxonomy" id="1399"/>
    <lineage>
        <taxon>Bacteria</taxon>
        <taxon>Bacillati</taxon>
        <taxon>Bacillota</taxon>
        <taxon>Bacilli</taxon>
        <taxon>Bacillales</taxon>
        <taxon>Bacillaceae</taxon>
        <taxon>Cytobacillus</taxon>
    </lineage>
</organism>
<feature type="domain" description="VOC" evidence="1">
    <location>
        <begin position="7"/>
        <end position="128"/>
    </location>
</feature>
<dbReference type="InterPro" id="IPR037523">
    <property type="entry name" value="VOC_core"/>
</dbReference>
<gene>
    <name evidence="2" type="ORF">DFO70_10250</name>
</gene>
<keyword evidence="2" id="KW-0560">Oxidoreductase</keyword>
<sequence length="137" mass="15839">MSQKLLRVGTVYIPVRNVMDSLNWYTEKLGAAESFRDEKGKMVIINMASQSFFLLEAPEEESFNFKDSDGRLRFCLTFEVDGITELENLHRELLEKEVNTGPIENRGHPGRNFVFSDPDGNIFDVWSEQSQVLRNNF</sequence>
<dbReference type="Gene3D" id="3.10.180.10">
    <property type="entry name" value="2,3-Dihydroxybiphenyl 1,2-Dioxygenase, domain 1"/>
    <property type="match status" value="1"/>
</dbReference>
<dbReference type="AlphaFoldDB" id="A0A366K1W7"/>
<keyword evidence="2" id="KW-0456">Lyase</keyword>